<dbReference type="Proteomes" id="UP001157126">
    <property type="component" value="Unassembled WGS sequence"/>
</dbReference>
<dbReference type="EMBL" id="BSUO01000001">
    <property type="protein sequence ID" value="GMA39235.1"/>
    <property type="molecule type" value="Genomic_DNA"/>
</dbReference>
<comment type="caution">
    <text evidence="2">The sequence shown here is derived from an EMBL/GenBank/DDBJ whole genome shotgun (WGS) entry which is preliminary data.</text>
</comment>
<proteinExistence type="predicted"/>
<reference evidence="3" key="1">
    <citation type="journal article" date="2019" name="Int. J. Syst. Evol. Microbiol.">
        <title>The Global Catalogue of Microorganisms (GCM) 10K type strain sequencing project: providing services to taxonomists for standard genome sequencing and annotation.</title>
        <authorList>
            <consortium name="The Broad Institute Genomics Platform"/>
            <consortium name="The Broad Institute Genome Sequencing Center for Infectious Disease"/>
            <person name="Wu L."/>
            <person name="Ma J."/>
        </authorList>
    </citation>
    <scope>NUCLEOTIDE SEQUENCE [LARGE SCALE GENOMIC DNA]</scope>
    <source>
        <strain evidence="3">NBRC 113072</strain>
    </source>
</reference>
<organism evidence="2 3">
    <name type="scientific">Mobilicoccus caccae</name>
    <dbReference type="NCBI Taxonomy" id="1859295"/>
    <lineage>
        <taxon>Bacteria</taxon>
        <taxon>Bacillati</taxon>
        <taxon>Actinomycetota</taxon>
        <taxon>Actinomycetes</taxon>
        <taxon>Micrococcales</taxon>
        <taxon>Dermatophilaceae</taxon>
        <taxon>Mobilicoccus</taxon>
    </lineage>
</organism>
<evidence type="ECO:0000313" key="2">
    <source>
        <dbReference type="EMBL" id="GMA39235.1"/>
    </source>
</evidence>
<accession>A0ABQ6IMS7</accession>
<gene>
    <name evidence="2" type="ORF">GCM10025883_12800</name>
</gene>
<sequence length="72" mass="7837">MSQFDNLSEKARQAAAQNPDQVNQGIDQAGDLADQKTGGRHGQHIDQGAEQLKNHLGTGQNDQQGQQDQNQQ</sequence>
<keyword evidence="3" id="KW-1185">Reference proteome</keyword>
<dbReference type="RefSeq" id="WP_284303193.1">
    <property type="nucleotide sequence ID" value="NZ_BSUO01000001.1"/>
</dbReference>
<feature type="compositionally biased region" description="Low complexity" evidence="1">
    <location>
        <begin position="59"/>
        <end position="72"/>
    </location>
</feature>
<dbReference type="Pfam" id="PF14013">
    <property type="entry name" value="MT0933_antitox"/>
    <property type="match status" value="1"/>
</dbReference>
<feature type="compositionally biased region" description="Polar residues" evidence="1">
    <location>
        <begin position="15"/>
        <end position="26"/>
    </location>
</feature>
<evidence type="ECO:0008006" key="4">
    <source>
        <dbReference type="Google" id="ProtNLM"/>
    </source>
</evidence>
<name>A0ABQ6IMS7_9MICO</name>
<evidence type="ECO:0000313" key="3">
    <source>
        <dbReference type="Proteomes" id="UP001157126"/>
    </source>
</evidence>
<protein>
    <recommendedName>
        <fullName evidence="4">MT0933-like antitoxin protein</fullName>
    </recommendedName>
</protein>
<feature type="region of interest" description="Disordered" evidence="1">
    <location>
        <begin position="1"/>
        <end position="72"/>
    </location>
</feature>
<dbReference type="InterPro" id="IPR028037">
    <property type="entry name" value="Antitoxin_Rv0909/MT0933"/>
</dbReference>
<evidence type="ECO:0000256" key="1">
    <source>
        <dbReference type="SAM" id="MobiDB-lite"/>
    </source>
</evidence>